<name>A0A5N4D8A5_CAMDR</name>
<evidence type="ECO:0000256" key="4">
    <source>
        <dbReference type="ARBA" id="ARBA00023235"/>
    </source>
</evidence>
<reference evidence="7 8" key="1">
    <citation type="journal article" date="2019" name="Mol. Ecol. Resour.">
        <title>Improving Illumina assemblies with Hi-C and long reads: an example with the North African dromedary.</title>
        <authorList>
            <person name="Elbers J.P."/>
            <person name="Rogers M.F."/>
            <person name="Perelman P.L."/>
            <person name="Proskuryakova A.A."/>
            <person name="Serdyukova N.A."/>
            <person name="Johnson W.E."/>
            <person name="Horin P."/>
            <person name="Corander J."/>
            <person name="Murphy D."/>
            <person name="Burger P.A."/>
        </authorList>
    </citation>
    <scope>NUCLEOTIDE SEQUENCE [LARGE SCALE GENOMIC DNA]</scope>
    <source>
        <strain evidence="7">Drom800</strain>
        <tissue evidence="7">Blood</tissue>
    </source>
</reference>
<dbReference type="SUPFAM" id="SSF100950">
    <property type="entry name" value="NagB/RpiA/CoA transferase-like"/>
    <property type="match status" value="1"/>
</dbReference>
<evidence type="ECO:0000256" key="6">
    <source>
        <dbReference type="SAM" id="MobiDB-lite"/>
    </source>
</evidence>
<dbReference type="GO" id="GO:0005737">
    <property type="term" value="C:cytoplasm"/>
    <property type="evidence" value="ECO:0007669"/>
    <property type="project" value="TreeGrafter"/>
</dbReference>
<proteinExistence type="inferred from homology"/>
<organism evidence="7 8">
    <name type="scientific">Camelus dromedarius</name>
    <name type="common">Dromedary</name>
    <name type="synonym">Arabian camel</name>
    <dbReference type="NCBI Taxonomy" id="9838"/>
    <lineage>
        <taxon>Eukaryota</taxon>
        <taxon>Metazoa</taxon>
        <taxon>Chordata</taxon>
        <taxon>Craniata</taxon>
        <taxon>Vertebrata</taxon>
        <taxon>Euteleostomi</taxon>
        <taxon>Mammalia</taxon>
        <taxon>Eutheria</taxon>
        <taxon>Laurasiatheria</taxon>
        <taxon>Artiodactyla</taxon>
        <taxon>Tylopoda</taxon>
        <taxon>Camelidae</taxon>
        <taxon>Camelus</taxon>
    </lineage>
</organism>
<gene>
    <name evidence="7" type="ORF">Cadr_000018395</name>
</gene>
<feature type="compositionally biased region" description="Basic and acidic residues" evidence="6">
    <location>
        <begin position="1"/>
        <end position="20"/>
    </location>
</feature>
<dbReference type="PANTHER" id="PTHR11934">
    <property type="entry name" value="RIBOSE-5-PHOSPHATE ISOMERASE"/>
    <property type="match status" value="1"/>
</dbReference>
<comment type="similarity">
    <text evidence="2">Belongs to the ribose 5-phosphate isomerase family.</text>
</comment>
<evidence type="ECO:0000313" key="8">
    <source>
        <dbReference type="Proteomes" id="UP000299084"/>
    </source>
</evidence>
<dbReference type="GO" id="GO:0006014">
    <property type="term" value="P:D-ribose metabolic process"/>
    <property type="evidence" value="ECO:0007669"/>
    <property type="project" value="TreeGrafter"/>
</dbReference>
<dbReference type="EC" id="5.3.1.6" evidence="3"/>
<evidence type="ECO:0000256" key="3">
    <source>
        <dbReference type="ARBA" id="ARBA00011959"/>
    </source>
</evidence>
<keyword evidence="4 7" id="KW-0413">Isomerase</keyword>
<evidence type="ECO:0000256" key="2">
    <source>
        <dbReference type="ARBA" id="ARBA00008088"/>
    </source>
</evidence>
<dbReference type="InterPro" id="IPR004788">
    <property type="entry name" value="Ribose5P_isomerase_type_A"/>
</dbReference>
<dbReference type="Proteomes" id="UP000299084">
    <property type="component" value="Unassembled WGS sequence"/>
</dbReference>
<comment type="caution">
    <text evidence="7">The sequence shown here is derived from an EMBL/GenBank/DDBJ whole genome shotgun (WGS) entry which is preliminary data.</text>
</comment>
<dbReference type="UniPathway" id="UPA00115">
    <property type="reaction ID" value="UER00412"/>
</dbReference>
<dbReference type="Pfam" id="PF06026">
    <property type="entry name" value="Rib_5-P_isom_A"/>
    <property type="match status" value="1"/>
</dbReference>
<dbReference type="PANTHER" id="PTHR11934:SF0">
    <property type="entry name" value="RIBOSE-5-PHOSPHATE ISOMERASE"/>
    <property type="match status" value="1"/>
</dbReference>
<dbReference type="AlphaFoldDB" id="A0A5N4D8A5"/>
<dbReference type="GO" id="GO:0009052">
    <property type="term" value="P:pentose-phosphate shunt, non-oxidative branch"/>
    <property type="evidence" value="ECO:0007669"/>
    <property type="project" value="InterPro"/>
</dbReference>
<dbReference type="Gene3D" id="3.40.50.1360">
    <property type="match status" value="2"/>
</dbReference>
<accession>A0A5N4D8A5</accession>
<protein>
    <recommendedName>
        <fullName evidence="3">ribose-5-phosphate isomerase</fullName>
        <ecNumber evidence="3">5.3.1.6</ecNumber>
    </recommendedName>
    <alternativeName>
        <fullName evidence="5">Phosphoriboisomerase</fullName>
    </alternativeName>
</protein>
<feature type="region of interest" description="Disordered" evidence="6">
    <location>
        <begin position="1"/>
        <end position="27"/>
    </location>
</feature>
<keyword evidence="8" id="KW-1185">Reference proteome</keyword>
<comment type="pathway">
    <text evidence="1">Carbohydrate degradation; pentose phosphate pathway; D-ribose 5-phosphate from D-ribulose 5-phosphate (non-oxidative stage): step 1/1.</text>
</comment>
<sequence length="201" mass="21513">MSKAEVAKKLEGRAAGENHVRNNQVLGTGSGSTIVHAVQRIAERVKQENLNPTVLAVDGADEVDADLSLVKGGGGCLTQEKIVAGNASRCIVIADFRKDSENLGDQWHNGIPIEVIPMAHGPGDVVHGGFTEAEAAKLRAREEGEEVVGDILEELVDPVMDAVCKSYLERQCIPYAVNGARETILHVVQMRFVPQDEGEPG</sequence>
<dbReference type="InterPro" id="IPR037171">
    <property type="entry name" value="NagB/RpiA_transferase-like"/>
</dbReference>
<evidence type="ECO:0000313" key="7">
    <source>
        <dbReference type="EMBL" id="KAB1267322.1"/>
    </source>
</evidence>
<dbReference type="GO" id="GO:0004751">
    <property type="term" value="F:ribose-5-phosphate isomerase activity"/>
    <property type="evidence" value="ECO:0007669"/>
    <property type="project" value="UniProtKB-EC"/>
</dbReference>
<evidence type="ECO:0000256" key="5">
    <source>
        <dbReference type="ARBA" id="ARBA00029734"/>
    </source>
</evidence>
<evidence type="ECO:0000256" key="1">
    <source>
        <dbReference type="ARBA" id="ARBA00004988"/>
    </source>
</evidence>
<dbReference type="EMBL" id="JWIN03000015">
    <property type="protein sequence ID" value="KAB1267322.1"/>
    <property type="molecule type" value="Genomic_DNA"/>
</dbReference>